<feature type="transmembrane region" description="Helical" evidence="1">
    <location>
        <begin position="7"/>
        <end position="29"/>
    </location>
</feature>
<evidence type="ECO:0000313" key="2">
    <source>
        <dbReference type="EMBL" id="KZN94710.1"/>
    </source>
</evidence>
<accession>A0A163Z3G7</accession>
<evidence type="ECO:0000313" key="3">
    <source>
        <dbReference type="Proteomes" id="UP000076476"/>
    </source>
</evidence>
<gene>
    <name evidence="2" type="ORF">AZI98_18310</name>
</gene>
<reference evidence="2 3" key="1">
    <citation type="submission" date="2016-04" db="EMBL/GenBank/DDBJ databases">
        <title>Draft genome sequence of Aeribacillus pallidus 8m3 from petroleum reservoir.</title>
        <authorList>
            <person name="Poltaraus A.B."/>
            <person name="Nazina T.N."/>
            <person name="Tourova T.P."/>
            <person name="Malakho S.M."/>
            <person name="Korshunova A.V."/>
            <person name="Sokolova D.S."/>
        </authorList>
    </citation>
    <scope>NUCLEOTIDE SEQUENCE [LARGE SCALE GENOMIC DNA]</scope>
    <source>
        <strain evidence="2 3">8m3</strain>
    </source>
</reference>
<evidence type="ECO:0000256" key="1">
    <source>
        <dbReference type="SAM" id="Phobius"/>
    </source>
</evidence>
<dbReference type="STRING" id="33936.AZI98_18310"/>
<feature type="transmembrane region" description="Helical" evidence="1">
    <location>
        <begin position="41"/>
        <end position="59"/>
    </location>
</feature>
<dbReference type="AlphaFoldDB" id="A0A163Z3G7"/>
<dbReference type="InterPro" id="IPR035403">
    <property type="entry name" value="YmpT-like"/>
</dbReference>
<dbReference type="Proteomes" id="UP000076476">
    <property type="component" value="Unassembled WGS sequence"/>
</dbReference>
<keyword evidence="1" id="KW-1133">Transmembrane helix</keyword>
<keyword evidence="1" id="KW-0472">Membrane</keyword>
<sequence>MYLKKIYLIASIVMFLLAVYFGGMAYKQYLAGNLDYNLDKVYINVGYCALFLSIAVYVLHLREHKS</sequence>
<proteinExistence type="predicted"/>
<name>A0A163Z3G7_9BACI</name>
<keyword evidence="1" id="KW-0812">Transmembrane</keyword>
<keyword evidence="3" id="KW-1185">Reference proteome</keyword>
<dbReference type="Pfam" id="PF17431">
    <property type="entry name" value="YpmT"/>
    <property type="match status" value="1"/>
</dbReference>
<dbReference type="EMBL" id="LWBR01000079">
    <property type="protein sequence ID" value="KZN94710.1"/>
    <property type="molecule type" value="Genomic_DNA"/>
</dbReference>
<accession>A0A167YYN6</accession>
<comment type="caution">
    <text evidence="2">The sequence shown here is derived from an EMBL/GenBank/DDBJ whole genome shotgun (WGS) entry which is preliminary data.</text>
</comment>
<organism evidence="2 3">
    <name type="scientific">Aeribacillus pallidus</name>
    <dbReference type="NCBI Taxonomy" id="33936"/>
    <lineage>
        <taxon>Bacteria</taxon>
        <taxon>Bacillati</taxon>
        <taxon>Bacillota</taxon>
        <taxon>Bacilli</taxon>
        <taxon>Bacillales</taxon>
        <taxon>Bacillaceae</taxon>
        <taxon>Aeribacillus</taxon>
    </lineage>
</organism>
<protein>
    <submittedName>
        <fullName evidence="2">Uncharacterized protein</fullName>
    </submittedName>
</protein>